<dbReference type="PANTHER" id="PTHR42960">
    <property type="entry name" value="YCF46 PROTEIN"/>
    <property type="match status" value="1"/>
</dbReference>
<dbReference type="InterPro" id="IPR003593">
    <property type="entry name" value="AAA+_ATPase"/>
</dbReference>
<dbReference type="Gene3D" id="3.40.50.300">
    <property type="entry name" value="P-loop containing nucleotide triphosphate hydrolases"/>
    <property type="match status" value="1"/>
</dbReference>
<dbReference type="InterPro" id="IPR027417">
    <property type="entry name" value="P-loop_NTPase"/>
</dbReference>
<evidence type="ECO:0000259" key="5">
    <source>
        <dbReference type="SMART" id="SM00382"/>
    </source>
</evidence>
<protein>
    <recommendedName>
        <fullName evidence="4">Uncharacterized AAA domain-containing protein ycf46</fullName>
    </recommendedName>
</protein>
<dbReference type="SMART" id="SM00382">
    <property type="entry name" value="AAA"/>
    <property type="match status" value="1"/>
</dbReference>
<evidence type="ECO:0000313" key="6">
    <source>
        <dbReference type="EMBL" id="QKG21654.1"/>
    </source>
</evidence>
<evidence type="ECO:0000313" key="7">
    <source>
        <dbReference type="Proteomes" id="UP000501240"/>
    </source>
</evidence>
<evidence type="ECO:0000256" key="3">
    <source>
        <dbReference type="ARBA" id="ARBA00038088"/>
    </source>
</evidence>
<dbReference type="InterPro" id="IPR041569">
    <property type="entry name" value="AAA_lid_3"/>
</dbReference>
<keyword evidence="1" id="KW-0547">Nucleotide-binding</keyword>
<dbReference type="GO" id="GO:0016887">
    <property type="term" value="F:ATP hydrolysis activity"/>
    <property type="evidence" value="ECO:0007669"/>
    <property type="project" value="InterPro"/>
</dbReference>
<name>A0A7D3VUX3_ACTVE</name>
<dbReference type="Gene3D" id="1.10.8.60">
    <property type="match status" value="1"/>
</dbReference>
<evidence type="ECO:0000256" key="2">
    <source>
        <dbReference type="ARBA" id="ARBA00022840"/>
    </source>
</evidence>
<dbReference type="GO" id="GO:0005524">
    <property type="term" value="F:ATP binding"/>
    <property type="evidence" value="ECO:0007669"/>
    <property type="project" value="UniProtKB-KW"/>
</dbReference>
<evidence type="ECO:0000256" key="1">
    <source>
        <dbReference type="ARBA" id="ARBA00022741"/>
    </source>
</evidence>
<feature type="domain" description="AAA+ ATPase" evidence="5">
    <location>
        <begin position="268"/>
        <end position="401"/>
    </location>
</feature>
<dbReference type="Pfam" id="PF17862">
    <property type="entry name" value="AAA_lid_3"/>
    <property type="match status" value="1"/>
</dbReference>
<dbReference type="RefSeq" id="WP_173095888.1">
    <property type="nucleotide sequence ID" value="NZ_CP053892.1"/>
</dbReference>
<dbReference type="AlphaFoldDB" id="A0A7D3VUX3"/>
<dbReference type="InterPro" id="IPR052381">
    <property type="entry name" value="AAA_domain_protein"/>
</dbReference>
<dbReference type="InterPro" id="IPR003959">
    <property type="entry name" value="ATPase_AAA_core"/>
</dbReference>
<sequence>MTAVHDDLNLYLRARVPMIVLVTVEELRAVEILDEVRVGRDASASSDLVVWDFGGGLASRDGRSLPAAPTPETALDKIAELARAHPDRKDIYVLKDFHEFWHRSPAVKRRLRNLAHALVTTYASLVVTTHSADVPPELADDVVVLDMPLPDLATLRADLDALIEQTRVECDLTAHGRARLAQAALGLTAAQARRAFSKAIVRDKVLDELDIPAVLEEKKAVIRASQALEFHGAEETVDDVGGLELLKEWLRLREGAFGEEAAAFGLPAPKGMALIGIPGTGKSLTAKMIGGLWRLPLLRLDVGALFGSLVGESEERLRLALKVAEVVSPCVLWIDEIEKSMASGGLDGGTSARVFGTILTWMQEKTEPVFVVATANDVGALPPETLRRGRFDEVFFLDLPTEEERRDIFTVHLRKRRRDPAAFEVPRLARMSDGYVGAEIEQAVVDAMYRAFSEGPRDITTDDVARALERLVPLSKSQRERVEDLRAWLRDGRAQSASFAEAAQAARNQVRLELA</sequence>
<dbReference type="Proteomes" id="UP000501240">
    <property type="component" value="Chromosome"/>
</dbReference>
<dbReference type="EMBL" id="CP053892">
    <property type="protein sequence ID" value="QKG21654.1"/>
    <property type="molecule type" value="Genomic_DNA"/>
</dbReference>
<proteinExistence type="inferred from homology"/>
<gene>
    <name evidence="6" type="ORF">ACTIVE_3292</name>
</gene>
<dbReference type="CDD" id="cd19507">
    <property type="entry name" value="RecA-like_Ycf46-like"/>
    <property type="match status" value="1"/>
</dbReference>
<dbReference type="Pfam" id="PF00004">
    <property type="entry name" value="AAA"/>
    <property type="match status" value="1"/>
</dbReference>
<keyword evidence="7" id="KW-1185">Reference proteome</keyword>
<keyword evidence="2" id="KW-0067">ATP-binding</keyword>
<comment type="similarity">
    <text evidence="3">Belongs to the AAA ATPase family. Highly divergent.</text>
</comment>
<organism evidence="6 7">
    <name type="scientific">Actinomadura verrucosospora</name>
    <dbReference type="NCBI Taxonomy" id="46165"/>
    <lineage>
        <taxon>Bacteria</taxon>
        <taxon>Bacillati</taxon>
        <taxon>Actinomycetota</taxon>
        <taxon>Actinomycetes</taxon>
        <taxon>Streptosporangiales</taxon>
        <taxon>Thermomonosporaceae</taxon>
        <taxon>Actinomadura</taxon>
    </lineage>
</organism>
<accession>A0A7D3VUX3</accession>
<dbReference type="SUPFAM" id="SSF52540">
    <property type="entry name" value="P-loop containing nucleoside triphosphate hydrolases"/>
    <property type="match status" value="1"/>
</dbReference>
<reference evidence="6 7" key="1">
    <citation type="submission" date="2020-05" db="EMBL/GenBank/DDBJ databases">
        <title>Actinomadura verrucosospora NRRL-B18236 (PFL_A860) Genome sequencing and assembly.</title>
        <authorList>
            <person name="Samborskyy M."/>
        </authorList>
    </citation>
    <scope>NUCLEOTIDE SEQUENCE [LARGE SCALE GENOMIC DNA]</scope>
    <source>
        <strain evidence="6 7">NRRL:B18236</strain>
    </source>
</reference>
<evidence type="ECO:0000256" key="4">
    <source>
        <dbReference type="ARBA" id="ARBA00040480"/>
    </source>
</evidence>
<dbReference type="PANTHER" id="PTHR42960:SF1">
    <property type="entry name" value="YCF46 PROTEIN"/>
    <property type="match status" value="1"/>
</dbReference>